<dbReference type="PROSITE" id="PS51352">
    <property type="entry name" value="THIOREDOXIN_2"/>
    <property type="match status" value="1"/>
</dbReference>
<dbReference type="STRING" id="575540.Isop_0047"/>
<dbReference type="AlphaFoldDB" id="E8R4Q3"/>
<dbReference type="InterPro" id="IPR028250">
    <property type="entry name" value="DsbDN"/>
</dbReference>
<sequence>MMILSPSRGGTGGRVRVVTAPTILGLLFLAATLASGRLQAQDQPPDGSQPQPRQKETSKRFQPAEAVFSTQIVPAEARPGQTVQFQVQAKLAPTWHIFAYAPKQFDEGPRATEFDLFNTGGLNIAGPWTAEPPPNRSKDPNFPEVEFVEYHENQVVWSIPLTIPEDAQPGSRTIQVQAYYQLCDPNTCSRPGRWNLEPATLTILAATNPAPALTAAASDNQATTPQEDTTSNASSPKQPRRPDDKPFFKPSQARLSTNVTPAQATPGSTVNFEITMELDEGWHAYGLNNSDEADGPFTALDLFDTGGLTVVGDWTADPQPETKPDPQFPDLPFVATHEGRVTWRIPLSIPADAPPGKRTLKVQAYYQLCDANQCTRPGRWTAPEAVLTVLPAGAAAPVTATANPAAATQTTTNVAAAGVDTSLSAGSQSNAADANNAADAKPVTGRNEVTEAIEQGIVPFVLLAIFGGLITLAMPCVWPMIPITVNFFVKQGEANRGRAIGLALTYSLSIIGMFTILGVMVAVLFGAKALQDIAINPWINGFIAVMFIAFGLSLLGLFELRLPSSLLNLSSRGEQVGGVVGVMFMALTLVITSFTCTAPVVGALLVAAAVGESYLYPILGMLIFSTVVALPFFALSIAPGLLKSLPKSGDWMNSVKVVGGLLELGAAFKFVNNVELAFVPDPSDAWFNAHALIAIWSVTAAVCGLYLLGMFRTKYDYEQPMIGPGRLVFGTAFLAIALYLAPALFGAPPRSRAYEFFALGLLPPDYVNLERGGGFGGVGASTGGGEALAKKATSTDPDQAEREETKFHGVEWGMSYQAALERARKESKLVLIDFTGVWCANCRAMEGEVFPKPAVVEEMKKFVTVALYNDKVPIGSLTVQQQQALAERNFELMVNLIGSTTNPTYVVLDPVTETVIDSIGGKRSVEVFVDFLKNARAKAQAARTATPAGDSRTAAR</sequence>
<dbReference type="InParanoid" id="E8R4Q3"/>
<gene>
    <name evidence="10" type="ordered locus">Isop_0047</name>
</gene>
<protein>
    <submittedName>
        <fullName evidence="10">Protein-disulfide reductase</fullName>
        <ecNumber evidence="10">1.8.1.8</ecNumber>
    </submittedName>
</protein>
<dbReference type="EC" id="1.8.1.8" evidence="10"/>
<keyword evidence="4" id="KW-0201">Cytochrome c-type biogenesis</keyword>
<dbReference type="SUPFAM" id="SSF52833">
    <property type="entry name" value="Thioredoxin-like"/>
    <property type="match status" value="1"/>
</dbReference>
<feature type="compositionally biased region" description="Polar residues" evidence="7">
    <location>
        <begin position="253"/>
        <end position="267"/>
    </location>
</feature>
<feature type="domain" description="Thioredoxin" evidence="9">
    <location>
        <begin position="790"/>
        <end position="937"/>
    </location>
</feature>
<comment type="subcellular location">
    <subcellularLocation>
        <location evidence="1">Cell membrane</location>
        <topology evidence="1">Multi-pass membrane protein</topology>
    </subcellularLocation>
</comment>
<dbReference type="GO" id="GO:0005886">
    <property type="term" value="C:plasma membrane"/>
    <property type="evidence" value="ECO:0007669"/>
    <property type="project" value="UniProtKB-SubCell"/>
</dbReference>
<dbReference type="KEGG" id="ipa:Isop_0047"/>
<feature type="transmembrane region" description="Helical" evidence="8">
    <location>
        <begin position="499"/>
        <end position="526"/>
    </location>
</feature>
<evidence type="ECO:0000256" key="1">
    <source>
        <dbReference type="ARBA" id="ARBA00004651"/>
    </source>
</evidence>
<feature type="transmembrane region" description="Helical" evidence="8">
    <location>
        <begin position="614"/>
        <end position="642"/>
    </location>
</feature>
<feature type="region of interest" description="Disordered" evidence="7">
    <location>
        <begin position="215"/>
        <end position="267"/>
    </location>
</feature>
<keyword evidence="5 8" id="KW-1133">Transmembrane helix</keyword>
<keyword evidence="10" id="KW-0560">Oxidoreductase</keyword>
<dbReference type="Proteomes" id="UP000008631">
    <property type="component" value="Chromosome"/>
</dbReference>
<feature type="transmembrane region" description="Helical" evidence="8">
    <location>
        <begin position="691"/>
        <end position="711"/>
    </location>
</feature>
<keyword evidence="2" id="KW-1003">Cell membrane</keyword>
<evidence type="ECO:0000256" key="3">
    <source>
        <dbReference type="ARBA" id="ARBA00022692"/>
    </source>
</evidence>
<evidence type="ECO:0000259" key="9">
    <source>
        <dbReference type="PROSITE" id="PS51352"/>
    </source>
</evidence>
<dbReference type="eggNOG" id="COG4232">
    <property type="taxonomic scope" value="Bacteria"/>
</dbReference>
<feature type="region of interest" description="Disordered" evidence="7">
    <location>
        <begin position="38"/>
        <end position="63"/>
    </location>
</feature>
<evidence type="ECO:0000256" key="7">
    <source>
        <dbReference type="SAM" id="MobiDB-lite"/>
    </source>
</evidence>
<reference evidence="10 11" key="2">
    <citation type="journal article" date="2011" name="Stand. Genomic Sci.">
        <title>Complete genome sequence of Isosphaera pallida type strain (IS1B).</title>
        <authorList>
            <consortium name="US DOE Joint Genome Institute (JGI-PGF)"/>
            <person name="Goker M."/>
            <person name="Cleland D."/>
            <person name="Saunders E."/>
            <person name="Lapidus A."/>
            <person name="Nolan M."/>
            <person name="Lucas S."/>
            <person name="Hammon N."/>
            <person name="Deshpande S."/>
            <person name="Cheng J.F."/>
            <person name="Tapia R."/>
            <person name="Han C."/>
            <person name="Goodwin L."/>
            <person name="Pitluck S."/>
            <person name="Liolios K."/>
            <person name="Pagani I."/>
            <person name="Ivanova N."/>
            <person name="Mavromatis K."/>
            <person name="Pati A."/>
            <person name="Chen A."/>
            <person name="Palaniappan K."/>
            <person name="Land M."/>
            <person name="Hauser L."/>
            <person name="Chang Y.J."/>
            <person name="Jeffries C.D."/>
            <person name="Detter J.C."/>
            <person name="Beck B."/>
            <person name="Woyke T."/>
            <person name="Bristow J."/>
            <person name="Eisen J.A."/>
            <person name="Markowitz V."/>
            <person name="Hugenholtz P."/>
            <person name="Kyrpides N.C."/>
            <person name="Klenk H.P."/>
        </authorList>
    </citation>
    <scope>NUCLEOTIDE SEQUENCE [LARGE SCALE GENOMIC DNA]</scope>
    <source>
        <strain evidence="11">ATCC 43644 / DSM 9630 / IS1B</strain>
    </source>
</reference>
<dbReference type="HOGENOM" id="CLU_015841_0_0_0"/>
<evidence type="ECO:0000313" key="10">
    <source>
        <dbReference type="EMBL" id="ADV60644.1"/>
    </source>
</evidence>
<feature type="transmembrane region" description="Helical" evidence="8">
    <location>
        <begin position="723"/>
        <end position="745"/>
    </location>
</feature>
<feature type="transmembrane region" description="Helical" evidence="8">
    <location>
        <begin position="654"/>
        <end position="671"/>
    </location>
</feature>
<evidence type="ECO:0000256" key="8">
    <source>
        <dbReference type="SAM" id="Phobius"/>
    </source>
</evidence>
<keyword evidence="3 8" id="KW-0812">Transmembrane</keyword>
<dbReference type="InterPro" id="IPR013766">
    <property type="entry name" value="Thioredoxin_domain"/>
</dbReference>
<feature type="transmembrane region" description="Helical" evidence="8">
    <location>
        <begin position="579"/>
        <end position="608"/>
    </location>
</feature>
<accession>E8R4Q3</accession>
<dbReference type="InterPro" id="IPR003834">
    <property type="entry name" value="Cyt_c_assmbl_TM_dom"/>
</dbReference>
<dbReference type="Gene3D" id="3.40.30.10">
    <property type="entry name" value="Glutaredoxin"/>
    <property type="match status" value="1"/>
</dbReference>
<feature type="transmembrane region" description="Helical" evidence="8">
    <location>
        <begin position="457"/>
        <end position="478"/>
    </location>
</feature>
<dbReference type="GO" id="GO:0047134">
    <property type="term" value="F:protein-disulfide reductase [NAD(P)H] activity"/>
    <property type="evidence" value="ECO:0007669"/>
    <property type="project" value="UniProtKB-EC"/>
</dbReference>
<reference key="1">
    <citation type="submission" date="2010-11" db="EMBL/GenBank/DDBJ databases">
        <title>The complete sequence of chromosome of Isophaera pallida ATCC 43644.</title>
        <authorList>
            <consortium name="US DOE Joint Genome Institute (JGI-PGF)"/>
            <person name="Lucas S."/>
            <person name="Copeland A."/>
            <person name="Lapidus A."/>
            <person name="Bruce D."/>
            <person name="Goodwin L."/>
            <person name="Pitluck S."/>
            <person name="Kyrpides N."/>
            <person name="Mavromatis K."/>
            <person name="Pagani I."/>
            <person name="Ivanova N."/>
            <person name="Saunders E."/>
            <person name="Brettin T."/>
            <person name="Detter J.C."/>
            <person name="Han C."/>
            <person name="Tapia R."/>
            <person name="Land M."/>
            <person name="Hauser L."/>
            <person name="Markowitz V."/>
            <person name="Cheng J.-F."/>
            <person name="Hugenholtz P."/>
            <person name="Woyke T."/>
            <person name="Wu D."/>
            <person name="Eisen J.A."/>
        </authorList>
    </citation>
    <scope>NUCLEOTIDE SEQUENCE</scope>
    <source>
        <strain>ATCC 43644</strain>
    </source>
</reference>
<feature type="transmembrane region" description="Helical" evidence="8">
    <location>
        <begin position="538"/>
        <end position="558"/>
    </location>
</feature>
<dbReference type="InterPro" id="IPR036249">
    <property type="entry name" value="Thioredoxin-like_sf"/>
</dbReference>
<feature type="compositionally biased region" description="Polar residues" evidence="7">
    <location>
        <begin position="218"/>
        <end position="237"/>
    </location>
</feature>
<evidence type="ECO:0000256" key="6">
    <source>
        <dbReference type="ARBA" id="ARBA00023136"/>
    </source>
</evidence>
<dbReference type="GO" id="GO:0017004">
    <property type="term" value="P:cytochrome complex assembly"/>
    <property type="evidence" value="ECO:0007669"/>
    <property type="project" value="UniProtKB-KW"/>
</dbReference>
<dbReference type="PANTHER" id="PTHR32234:SF0">
    <property type="entry name" value="THIOL:DISULFIDE INTERCHANGE PROTEIN DSBD"/>
    <property type="match status" value="1"/>
</dbReference>
<dbReference type="Pfam" id="PF02683">
    <property type="entry name" value="DsbD_TM"/>
    <property type="match status" value="1"/>
</dbReference>
<dbReference type="EMBL" id="CP002353">
    <property type="protein sequence ID" value="ADV60644.1"/>
    <property type="molecule type" value="Genomic_DNA"/>
</dbReference>
<organism evidence="10 11">
    <name type="scientific">Isosphaera pallida (strain ATCC 43644 / DSM 9630 / IS1B)</name>
    <dbReference type="NCBI Taxonomy" id="575540"/>
    <lineage>
        <taxon>Bacteria</taxon>
        <taxon>Pseudomonadati</taxon>
        <taxon>Planctomycetota</taxon>
        <taxon>Planctomycetia</taxon>
        <taxon>Isosphaerales</taxon>
        <taxon>Isosphaeraceae</taxon>
        <taxon>Isosphaera</taxon>
    </lineage>
</organism>
<evidence type="ECO:0000256" key="5">
    <source>
        <dbReference type="ARBA" id="ARBA00022989"/>
    </source>
</evidence>
<proteinExistence type="predicted"/>
<dbReference type="GO" id="GO:0045454">
    <property type="term" value="P:cell redox homeostasis"/>
    <property type="evidence" value="ECO:0007669"/>
    <property type="project" value="TreeGrafter"/>
</dbReference>
<feature type="compositionally biased region" description="Low complexity" evidence="7">
    <location>
        <begin position="39"/>
        <end position="52"/>
    </location>
</feature>
<dbReference type="RefSeq" id="WP_013562933.1">
    <property type="nucleotide sequence ID" value="NC_014962.1"/>
</dbReference>
<dbReference type="Pfam" id="PF13899">
    <property type="entry name" value="Thioredoxin_7"/>
    <property type="match status" value="1"/>
</dbReference>
<dbReference type="PANTHER" id="PTHR32234">
    <property type="entry name" value="THIOL:DISULFIDE INTERCHANGE PROTEIN DSBD"/>
    <property type="match status" value="1"/>
</dbReference>
<evidence type="ECO:0000256" key="2">
    <source>
        <dbReference type="ARBA" id="ARBA00022475"/>
    </source>
</evidence>
<evidence type="ECO:0000256" key="4">
    <source>
        <dbReference type="ARBA" id="ARBA00022748"/>
    </source>
</evidence>
<name>E8R4Q3_ISOPI</name>
<evidence type="ECO:0000313" key="11">
    <source>
        <dbReference type="Proteomes" id="UP000008631"/>
    </source>
</evidence>
<keyword evidence="6 8" id="KW-0472">Membrane</keyword>
<keyword evidence="11" id="KW-1185">Reference proteome</keyword>
<dbReference type="Pfam" id="PF11412">
    <property type="entry name" value="DsbD_N"/>
    <property type="match status" value="1"/>
</dbReference>